<dbReference type="AlphaFoldDB" id="A0A2A2HF11"/>
<name>A0A2A2HF11_9EURY</name>
<keyword evidence="4" id="KW-1185">Reference proteome</keyword>
<dbReference type="RefSeq" id="WP_095608246.1">
    <property type="nucleotide sequence ID" value="NZ_LMVN01000006.1"/>
</dbReference>
<protein>
    <submittedName>
        <fullName evidence="2">Uncharacterized protein</fullName>
    </submittedName>
</protein>
<reference evidence="2 4" key="2">
    <citation type="journal article" date="2017" name="BMC Genomics">
        <title>Genomic analysis of methanogenic archaea reveals a shift towards energy conservation.</title>
        <authorList>
            <person name="Gilmore S.P."/>
            <person name="Henske J.K."/>
            <person name="Sexton J.A."/>
            <person name="Solomon K.V."/>
            <person name="Seppala S."/>
            <person name="Yoo J.I."/>
            <person name="Huyett L.M."/>
            <person name="Pressman A."/>
            <person name="Cogan J.Z."/>
            <person name="Kivenson V."/>
            <person name="Peng X."/>
            <person name="Tan Y."/>
            <person name="Valentine D.L."/>
            <person name="O'Malley M.A."/>
        </authorList>
    </citation>
    <scope>NUCLEOTIDE SEQUENCE [LARGE SCALE GENOMIC DNA]</scope>
    <source>
        <strain evidence="2 4">1R-7</strain>
    </source>
</reference>
<feature type="region of interest" description="Disordered" evidence="1">
    <location>
        <begin position="33"/>
        <end position="92"/>
    </location>
</feature>
<dbReference type="EMBL" id="LWMS01000025">
    <property type="protein sequence ID" value="PWL08198.1"/>
    <property type="molecule type" value="Genomic_DNA"/>
</dbReference>
<proteinExistence type="predicted"/>
<organism evidence="2 4">
    <name type="scientific">Methanosphaera cuniculi</name>
    <dbReference type="NCBI Taxonomy" id="1077256"/>
    <lineage>
        <taxon>Archaea</taxon>
        <taxon>Methanobacteriati</taxon>
        <taxon>Methanobacteriota</taxon>
        <taxon>Methanomada group</taxon>
        <taxon>Methanobacteria</taxon>
        <taxon>Methanobacteriales</taxon>
        <taxon>Methanobacteriaceae</taxon>
        <taxon>Methanosphaera</taxon>
    </lineage>
</organism>
<evidence type="ECO:0000313" key="3">
    <source>
        <dbReference type="EMBL" id="PWL08198.1"/>
    </source>
</evidence>
<evidence type="ECO:0000313" key="5">
    <source>
        <dbReference type="Proteomes" id="UP000246004"/>
    </source>
</evidence>
<evidence type="ECO:0000313" key="4">
    <source>
        <dbReference type="Proteomes" id="UP000217528"/>
    </source>
</evidence>
<comment type="caution">
    <text evidence="2">The sequence shown here is derived from an EMBL/GenBank/DDBJ whole genome shotgun (WGS) entry which is preliminary data.</text>
</comment>
<accession>A0A2A2HF11</accession>
<sequence length="140" mass="15811">MKDKNVFIIVLAVLIILGIVASQSILTNVNETNNTTLNNTTLNNTTDTNNTNNNTTVKDSDKNSSSNHDKSTTKKSSSKKSSNSEVRKKGKDEWGDYEDDEWVYGTTMDPNYKWKTNKRTGYIEYHNIKTGERYGGYNIA</sequence>
<reference evidence="3 5" key="1">
    <citation type="submission" date="2016-04" db="EMBL/GenBank/DDBJ databases">
        <title>Genome sequence of Methanosphaera cuniculi DSM 4103.</title>
        <authorList>
            <person name="Poehlein A."/>
            <person name="Seedorf H."/>
            <person name="Daniel R."/>
        </authorList>
    </citation>
    <scope>NUCLEOTIDE SEQUENCE [LARGE SCALE GENOMIC DNA]</scope>
    <source>
        <strain evidence="3 5">DSM 4103</strain>
    </source>
</reference>
<dbReference type="Proteomes" id="UP000217528">
    <property type="component" value="Unassembled WGS sequence"/>
</dbReference>
<feature type="compositionally biased region" description="Low complexity" evidence="1">
    <location>
        <begin position="33"/>
        <end position="56"/>
    </location>
</feature>
<gene>
    <name evidence="2" type="ORF">ASJ82_06855</name>
    <name evidence="3" type="ORF">MSCUN_09070</name>
</gene>
<evidence type="ECO:0000256" key="1">
    <source>
        <dbReference type="SAM" id="MobiDB-lite"/>
    </source>
</evidence>
<dbReference type="EMBL" id="LMVN01000006">
    <property type="protein sequence ID" value="PAV07900.1"/>
    <property type="molecule type" value="Genomic_DNA"/>
</dbReference>
<evidence type="ECO:0000313" key="2">
    <source>
        <dbReference type="EMBL" id="PAV07900.1"/>
    </source>
</evidence>
<feature type="compositionally biased region" description="Basic and acidic residues" evidence="1">
    <location>
        <begin position="58"/>
        <end position="72"/>
    </location>
</feature>
<dbReference type="Proteomes" id="UP000246004">
    <property type="component" value="Unassembled WGS sequence"/>
</dbReference>